<dbReference type="Pfam" id="PF00092">
    <property type="entry name" value="VWA"/>
    <property type="match status" value="1"/>
</dbReference>
<accession>A0A6A9QN07</accession>
<feature type="compositionally biased region" description="Basic and acidic residues" evidence="1">
    <location>
        <begin position="362"/>
        <end position="381"/>
    </location>
</feature>
<dbReference type="InterPro" id="IPR040929">
    <property type="entry name" value="ArnB_C"/>
</dbReference>
<evidence type="ECO:0000259" key="2">
    <source>
        <dbReference type="PROSITE" id="PS50234"/>
    </source>
</evidence>
<proteinExistence type="predicted"/>
<dbReference type="OrthoDB" id="33260at2157"/>
<dbReference type="InterPro" id="IPR036465">
    <property type="entry name" value="vWFA_dom_sf"/>
</dbReference>
<dbReference type="SUPFAM" id="SSF53300">
    <property type="entry name" value="vWA-like"/>
    <property type="match status" value="1"/>
</dbReference>
<dbReference type="InterPro" id="IPR002035">
    <property type="entry name" value="VWF_A"/>
</dbReference>
<dbReference type="Gene3D" id="3.40.50.410">
    <property type="entry name" value="von Willebrand factor, type A domain"/>
    <property type="match status" value="1"/>
</dbReference>
<evidence type="ECO:0000313" key="4">
    <source>
        <dbReference type="Proteomes" id="UP000470772"/>
    </source>
</evidence>
<comment type="caution">
    <text evidence="3">The sequence shown here is derived from an EMBL/GenBank/DDBJ whole genome shotgun (WGS) entry which is preliminary data.</text>
</comment>
<dbReference type="Proteomes" id="UP000470772">
    <property type="component" value="Unassembled WGS sequence"/>
</dbReference>
<feature type="region of interest" description="Disordered" evidence="1">
    <location>
        <begin position="358"/>
        <end position="381"/>
    </location>
</feature>
<reference evidence="3 4" key="1">
    <citation type="submission" date="2019-10" db="EMBL/GenBank/DDBJ databases">
        <title>Sequencing and Assembly of Multiple Reported Metal-Biooxidizing Members of the Extremely Thermoacidophilic Archaeal Family Sulfolobaceae.</title>
        <authorList>
            <person name="Counts J.A."/>
            <person name="Kelly R.M."/>
        </authorList>
    </citation>
    <scope>NUCLEOTIDE SEQUENCE [LARGE SCALE GENOMIC DNA]</scope>
    <source>
        <strain evidence="3 4">DSM 6482</strain>
    </source>
</reference>
<evidence type="ECO:0000256" key="1">
    <source>
        <dbReference type="SAM" id="MobiDB-lite"/>
    </source>
</evidence>
<dbReference type="PANTHER" id="PTHR45737">
    <property type="entry name" value="VON WILLEBRAND FACTOR A DOMAIN-CONTAINING PROTEIN 5A"/>
    <property type="match status" value="1"/>
</dbReference>
<evidence type="ECO:0000313" key="3">
    <source>
        <dbReference type="EMBL" id="MUN29924.1"/>
    </source>
</evidence>
<name>A0A6A9QN07_SULME</name>
<dbReference type="RefSeq" id="WP_054838453.1">
    <property type="nucleotide sequence ID" value="NZ_BBBY01000009.1"/>
</dbReference>
<dbReference type="EMBL" id="WGGD01000005">
    <property type="protein sequence ID" value="MUN29924.1"/>
    <property type="molecule type" value="Genomic_DNA"/>
</dbReference>
<gene>
    <name evidence="3" type="ORF">GC250_10880</name>
</gene>
<dbReference type="PROSITE" id="PS50234">
    <property type="entry name" value="VWFA"/>
    <property type="match status" value="1"/>
</dbReference>
<sequence length="381" mass="42485">MTLSMRVETSHKYSFSSPLRYMFKVMLVPERMGTARGFHYIVLLDTSGSMTGYKMDVAKQGASALLSRIPEGNKVTFITFSDSVKVIKEAVDPQSVEDLSSITASGQTALYTALLTANKIARSHEMPSYVLLLTDGNPTDQTNTEVYSAIQFFKDLQIIAFGIGDDYNEVLLKTLADKTNGLFYHISDPNEIAEKLPKKAVTEIAAKNVIVDLITEGSGTKLLNYSSLPVKVNAVENVVKVLGETEMPANYSGTFLTVKVQYEDPATGKQEAVMTPIEVKPAKDQQTFMAGVNNDLISEYRYYELLNKYAKQIQGEELVEATRTLTQLNQVAQQTRRIELIETTRRLSNELETTKRLGSTEQTRRLSKEVTSEVTRKLREG</sequence>
<protein>
    <submittedName>
        <fullName evidence="3">VWA domain-containing protein</fullName>
    </submittedName>
</protein>
<dbReference type="Pfam" id="PF18677">
    <property type="entry name" value="ArnB_C"/>
    <property type="match status" value="1"/>
</dbReference>
<dbReference type="PANTHER" id="PTHR45737:SF6">
    <property type="entry name" value="VON WILLEBRAND FACTOR A DOMAIN-CONTAINING PROTEIN 5A"/>
    <property type="match status" value="1"/>
</dbReference>
<feature type="domain" description="VWFA" evidence="2">
    <location>
        <begin position="39"/>
        <end position="204"/>
    </location>
</feature>
<organism evidence="3 4">
    <name type="scientific">Sulfuracidifex metallicus DSM 6482 = JCM 9184</name>
    <dbReference type="NCBI Taxonomy" id="523847"/>
    <lineage>
        <taxon>Archaea</taxon>
        <taxon>Thermoproteota</taxon>
        <taxon>Thermoprotei</taxon>
        <taxon>Sulfolobales</taxon>
        <taxon>Sulfolobaceae</taxon>
        <taxon>Sulfuracidifex</taxon>
    </lineage>
</organism>
<dbReference type="AlphaFoldDB" id="A0A6A9QN07"/>
<dbReference type="SMART" id="SM00327">
    <property type="entry name" value="VWA"/>
    <property type="match status" value="1"/>
</dbReference>
<keyword evidence="4" id="KW-1185">Reference proteome</keyword>